<dbReference type="EMBL" id="DTMF01000211">
    <property type="protein sequence ID" value="HGF34457.1"/>
    <property type="molecule type" value="Genomic_DNA"/>
</dbReference>
<keyword evidence="1 4" id="KW-0808">Transferase</keyword>
<evidence type="ECO:0000313" key="4">
    <source>
        <dbReference type="EMBL" id="HGF34457.1"/>
    </source>
</evidence>
<accession>A0A7C3UYF1</accession>
<dbReference type="CDD" id="cd04301">
    <property type="entry name" value="NAT_SF"/>
    <property type="match status" value="1"/>
</dbReference>
<dbReference type="PROSITE" id="PS51186">
    <property type="entry name" value="GNAT"/>
    <property type="match status" value="1"/>
</dbReference>
<gene>
    <name evidence="4" type="ORF">ENW96_08740</name>
</gene>
<comment type="caution">
    <text evidence="4">The sequence shown here is derived from an EMBL/GenBank/DDBJ whole genome shotgun (WGS) entry which is preliminary data.</text>
</comment>
<dbReference type="AlphaFoldDB" id="A0A7C3UYF1"/>
<dbReference type="InterPro" id="IPR016181">
    <property type="entry name" value="Acyl_CoA_acyltransferase"/>
</dbReference>
<evidence type="ECO:0000259" key="3">
    <source>
        <dbReference type="PROSITE" id="PS51186"/>
    </source>
</evidence>
<dbReference type="Gene3D" id="3.40.630.30">
    <property type="match status" value="1"/>
</dbReference>
<keyword evidence="2" id="KW-0012">Acyltransferase</keyword>
<dbReference type="SUPFAM" id="SSF55729">
    <property type="entry name" value="Acyl-CoA N-acyltransferases (Nat)"/>
    <property type="match status" value="1"/>
</dbReference>
<dbReference type="PANTHER" id="PTHR43800:SF1">
    <property type="entry name" value="PEPTIDYL-LYSINE N-ACETYLTRANSFERASE YJAB"/>
    <property type="match status" value="1"/>
</dbReference>
<feature type="domain" description="N-acetyltransferase" evidence="3">
    <location>
        <begin position="1"/>
        <end position="148"/>
    </location>
</feature>
<evidence type="ECO:0000256" key="1">
    <source>
        <dbReference type="ARBA" id="ARBA00022679"/>
    </source>
</evidence>
<proteinExistence type="predicted"/>
<dbReference type="InterPro" id="IPR000182">
    <property type="entry name" value="GNAT_dom"/>
</dbReference>
<evidence type="ECO:0000256" key="2">
    <source>
        <dbReference type="ARBA" id="ARBA00023315"/>
    </source>
</evidence>
<dbReference type="Pfam" id="PF13673">
    <property type="entry name" value="Acetyltransf_10"/>
    <property type="match status" value="1"/>
</dbReference>
<dbReference type="PANTHER" id="PTHR43800">
    <property type="entry name" value="PEPTIDYL-LYSINE N-ACETYLTRANSFERASE YJAB"/>
    <property type="match status" value="1"/>
</dbReference>
<protein>
    <submittedName>
        <fullName evidence="4">GNAT family N-acetyltransferase</fullName>
    </submittedName>
</protein>
<dbReference type="GO" id="GO:0016747">
    <property type="term" value="F:acyltransferase activity, transferring groups other than amino-acyl groups"/>
    <property type="evidence" value="ECO:0007669"/>
    <property type="project" value="InterPro"/>
</dbReference>
<reference evidence="4" key="1">
    <citation type="journal article" date="2020" name="mSystems">
        <title>Genome- and Community-Level Interaction Insights into Carbon Utilization and Element Cycling Functions of Hydrothermarchaeota in Hydrothermal Sediment.</title>
        <authorList>
            <person name="Zhou Z."/>
            <person name="Liu Y."/>
            <person name="Xu W."/>
            <person name="Pan J."/>
            <person name="Luo Z.H."/>
            <person name="Li M."/>
        </authorList>
    </citation>
    <scope>NUCLEOTIDE SEQUENCE [LARGE SCALE GENOMIC DNA]</scope>
    <source>
        <strain evidence="4">SpSt-897</strain>
    </source>
</reference>
<name>A0A7C3UYF1_9BACT</name>
<organism evidence="4">
    <name type="scientific">Desulfobacca acetoxidans</name>
    <dbReference type="NCBI Taxonomy" id="60893"/>
    <lineage>
        <taxon>Bacteria</taxon>
        <taxon>Pseudomonadati</taxon>
        <taxon>Thermodesulfobacteriota</taxon>
        <taxon>Desulfobaccia</taxon>
        <taxon>Desulfobaccales</taxon>
        <taxon>Desulfobaccaceae</taxon>
        <taxon>Desulfobacca</taxon>
    </lineage>
</organism>
<sequence>MIRPMPIHEAATLLAIINAAAQVYQGVIPDDCWHEPYMSLRELNNEIEAGVDFWGYQDEGRVVGVMGRQNPGEVILIRHAYVRPDWQRRGIGAQLLAHLLAGVTGPVLVGTWAAAHWAVRFYEKNGFTLVTPEEKERLLRTYWTISDRQIETSVVLAKHL</sequence>